<dbReference type="OrthoDB" id="48639at2759"/>
<evidence type="ECO:0000256" key="1">
    <source>
        <dbReference type="SAM" id="MobiDB-lite"/>
    </source>
</evidence>
<feature type="compositionally biased region" description="Polar residues" evidence="1">
    <location>
        <begin position="97"/>
        <end position="114"/>
    </location>
</feature>
<reference evidence="2 3" key="1">
    <citation type="submission" date="2016-09" db="EMBL/GenBank/DDBJ databases">
        <title>Extensive genetic diversity and differential bi-allelic expression allows diatom success in the polar Southern Ocean.</title>
        <authorList>
            <consortium name="DOE Joint Genome Institute"/>
            <person name="Mock T."/>
            <person name="Otillar R.P."/>
            <person name="Strauss J."/>
            <person name="Dupont C."/>
            <person name="Frickenhaus S."/>
            <person name="Maumus F."/>
            <person name="Mcmullan M."/>
            <person name="Sanges R."/>
            <person name="Schmutz J."/>
            <person name="Toseland A."/>
            <person name="Valas R."/>
            <person name="Veluchamy A."/>
            <person name="Ward B.J."/>
            <person name="Allen A."/>
            <person name="Barry K."/>
            <person name="Falciatore A."/>
            <person name="Ferrante M."/>
            <person name="Fortunato A.E."/>
            <person name="Gloeckner G."/>
            <person name="Gruber A."/>
            <person name="Hipkin R."/>
            <person name="Janech M."/>
            <person name="Kroth P."/>
            <person name="Leese F."/>
            <person name="Lindquist E."/>
            <person name="Lyon B.R."/>
            <person name="Martin J."/>
            <person name="Mayer C."/>
            <person name="Parker M."/>
            <person name="Quesneville H."/>
            <person name="Raymond J."/>
            <person name="Uhlig C."/>
            <person name="Valentin K.U."/>
            <person name="Worden A.Z."/>
            <person name="Armbrust E.V."/>
            <person name="Bowler C."/>
            <person name="Green B."/>
            <person name="Moulton V."/>
            <person name="Van Oosterhout C."/>
            <person name="Grigoriev I."/>
        </authorList>
    </citation>
    <scope>NUCLEOTIDE SEQUENCE [LARGE SCALE GENOMIC DNA]</scope>
    <source>
        <strain evidence="2 3">CCMP1102</strain>
    </source>
</reference>
<proteinExistence type="predicted"/>
<evidence type="ECO:0000313" key="3">
    <source>
        <dbReference type="Proteomes" id="UP000095751"/>
    </source>
</evidence>
<protein>
    <submittedName>
        <fullName evidence="2">Uncharacterized protein</fullName>
    </submittedName>
</protein>
<dbReference type="Proteomes" id="UP000095751">
    <property type="component" value="Unassembled WGS sequence"/>
</dbReference>
<evidence type="ECO:0000313" key="2">
    <source>
        <dbReference type="EMBL" id="OEU22307.1"/>
    </source>
</evidence>
<organism evidence="2 3">
    <name type="scientific">Fragilariopsis cylindrus CCMP1102</name>
    <dbReference type="NCBI Taxonomy" id="635003"/>
    <lineage>
        <taxon>Eukaryota</taxon>
        <taxon>Sar</taxon>
        <taxon>Stramenopiles</taxon>
        <taxon>Ochrophyta</taxon>
        <taxon>Bacillariophyta</taxon>
        <taxon>Bacillariophyceae</taxon>
        <taxon>Bacillariophycidae</taxon>
        <taxon>Bacillariales</taxon>
        <taxon>Bacillariaceae</taxon>
        <taxon>Fragilariopsis</taxon>
    </lineage>
</organism>
<feature type="region of interest" description="Disordered" evidence="1">
    <location>
        <begin position="97"/>
        <end position="119"/>
    </location>
</feature>
<dbReference type="KEGG" id="fcy:FRACYDRAFT_259021"/>
<dbReference type="AlphaFoldDB" id="A0A1E7FW04"/>
<sequence>MTDTSRLPPIENQSHPQFEIFKNINQNIHVLRIGSPNLIQRFNIVHKPDENTHFMVIIINLSGLEETIPDVLKEGPLTLLHMNNITLHANEKNTSIDANNSSTKINTSSLTNSQKDTKSSRGSLVGYFPFLRSSQSVTIDSQTANNVNINTSNSSVTSILLNKKLNETITVADLDKIISQTQPSFQMSGRDNMASSIRSTTSTNTGSLVVSDKKQKKSVAFPQPSILSERDIQRGTTIAGSFSGFILGATILPNLWLVGFFSGAIYGYEITKENPLSITQQGQIHTIEPNIIARFLIAFGKQLAKIYLQFADYGKAMWFLYKTGQLSYEYYKTYETLDNKFAIQNKVDAWNRVFGEGKQKFDDWEKNNEVGRKMLAGLRTAWLVDEQSRMRASGRSRYRLVQIACDLKSSISQMLGRIFSWTKSLFLPGVVNTFLKGLRIELQREGSLVTRLGSILVAVVAVNISGAIFSISPAFCMAICSIVAFVWPSWASDLISRISEAGTEIQSKGRRKDGGKSRNSFGTSVQNFDLLKFIQQRFEEQGHRSNKGKQGAKRKEIKGCHHFLIQQGGPGKNSVENANDWMSEIGLYGEHISIKVSNFVVIGVGEDLKNHE</sequence>
<gene>
    <name evidence="2" type="ORF">FRACYDRAFT_259021</name>
</gene>
<keyword evidence="3" id="KW-1185">Reference proteome</keyword>
<dbReference type="EMBL" id="KV784353">
    <property type="protein sequence ID" value="OEU22307.1"/>
    <property type="molecule type" value="Genomic_DNA"/>
</dbReference>
<accession>A0A1E7FW04</accession>
<name>A0A1E7FW04_9STRA</name>
<dbReference type="InParanoid" id="A0A1E7FW04"/>